<evidence type="ECO:0000313" key="2">
    <source>
        <dbReference type="EMBL" id="KDR96357.1"/>
    </source>
</evidence>
<dbReference type="GO" id="GO:0016491">
    <property type="term" value="F:oxidoreductase activity"/>
    <property type="evidence" value="ECO:0007669"/>
    <property type="project" value="InterPro"/>
</dbReference>
<comment type="caution">
    <text evidence="2">The sequence shown here is derived from an EMBL/GenBank/DDBJ whole genome shotgun (WGS) entry which is preliminary data.</text>
</comment>
<protein>
    <recommendedName>
        <fullName evidence="1">Rubrerythrin diiron-binding domain-containing protein</fullName>
    </recommendedName>
</protein>
<dbReference type="InterPro" id="IPR012347">
    <property type="entry name" value="Ferritin-like"/>
</dbReference>
<reference evidence="2 3" key="1">
    <citation type="submission" date="2014-03" db="EMBL/GenBank/DDBJ databases">
        <title>Genome sequence of Clostridium litorale W6, DSM 5388.</title>
        <authorList>
            <person name="Poehlein A."/>
            <person name="Jagirdar A."/>
            <person name="Khonsari B."/>
            <person name="Chibani C.M."/>
            <person name="Gutierrez Gutierrez D.A."/>
            <person name="Davydova E."/>
            <person name="Alghaithi H.S."/>
            <person name="Nair K.P."/>
            <person name="Dhamotharan K."/>
            <person name="Chandran L."/>
            <person name="G W."/>
            <person name="Daniel R."/>
        </authorList>
    </citation>
    <scope>NUCLEOTIDE SEQUENCE [LARGE SCALE GENOMIC DNA]</scope>
    <source>
        <strain evidence="2 3">W6</strain>
    </source>
</reference>
<keyword evidence="3" id="KW-1185">Reference proteome</keyword>
<dbReference type="PANTHER" id="PTHR33531">
    <property type="entry name" value="RUBRERYTHRIN SUBFAMILY"/>
    <property type="match status" value="1"/>
</dbReference>
<organism evidence="2 3">
    <name type="scientific">Peptoclostridium litorale DSM 5388</name>
    <dbReference type="NCBI Taxonomy" id="1121324"/>
    <lineage>
        <taxon>Bacteria</taxon>
        <taxon>Bacillati</taxon>
        <taxon>Bacillota</taxon>
        <taxon>Clostridia</taxon>
        <taxon>Peptostreptococcales</taxon>
        <taxon>Peptoclostridiaceae</taxon>
        <taxon>Peptoclostridium</taxon>
    </lineage>
</organism>
<dbReference type="eggNOG" id="COG1633">
    <property type="taxonomic scope" value="Bacteria"/>
</dbReference>
<dbReference type="Proteomes" id="UP000027946">
    <property type="component" value="Unassembled WGS sequence"/>
</dbReference>
<dbReference type="OrthoDB" id="271558at2"/>
<name>A0A069RQA4_PEPLI</name>
<evidence type="ECO:0000313" key="3">
    <source>
        <dbReference type="Proteomes" id="UP000027946"/>
    </source>
</evidence>
<dbReference type="STRING" id="1121324.CLIT_4c01950"/>
<sequence>MNFNELELLQMAQKIEQEGESFYTAAADRADDESIKAMFLNLAKEERCHREYFEKLYKEASEKSSISDEYLLDEHTSAYIASISSSAVFNKDGVMAAMLGQVKTAKEAIIMGIQAEKDSILFYSKLYESTRMESAKENLKKLIIEEEGHLNELLQLYKSI</sequence>
<gene>
    <name evidence="2" type="ORF">CLIT_4c01950</name>
</gene>
<dbReference type="InterPro" id="IPR003251">
    <property type="entry name" value="Rr_diiron-bd_dom"/>
</dbReference>
<dbReference type="RefSeq" id="WP_038262226.1">
    <property type="nucleotide sequence ID" value="NZ_FSRH01000013.1"/>
</dbReference>
<dbReference type="GO" id="GO:0046872">
    <property type="term" value="F:metal ion binding"/>
    <property type="evidence" value="ECO:0007669"/>
    <property type="project" value="InterPro"/>
</dbReference>
<proteinExistence type="predicted"/>
<dbReference type="PANTHER" id="PTHR33531:SF7">
    <property type="entry name" value="HYPOTHETICAL MEMBRANE PROTEIN, CONSERVED"/>
    <property type="match status" value="1"/>
</dbReference>
<dbReference type="CDD" id="cd01045">
    <property type="entry name" value="Ferritin_like_AB"/>
    <property type="match status" value="1"/>
</dbReference>
<dbReference type="AlphaFoldDB" id="A0A069RQA4"/>
<dbReference type="Gene3D" id="1.20.1260.10">
    <property type="match status" value="1"/>
</dbReference>
<feature type="domain" description="Rubrerythrin diiron-binding" evidence="1">
    <location>
        <begin position="7"/>
        <end position="157"/>
    </location>
</feature>
<dbReference type="Pfam" id="PF02915">
    <property type="entry name" value="Rubrerythrin"/>
    <property type="match status" value="1"/>
</dbReference>
<evidence type="ECO:0000259" key="1">
    <source>
        <dbReference type="Pfam" id="PF02915"/>
    </source>
</evidence>
<accession>A0A069RQA4</accession>
<dbReference type="SUPFAM" id="SSF47240">
    <property type="entry name" value="Ferritin-like"/>
    <property type="match status" value="1"/>
</dbReference>
<dbReference type="EMBL" id="JJMM01000004">
    <property type="protein sequence ID" value="KDR96357.1"/>
    <property type="molecule type" value="Genomic_DNA"/>
</dbReference>
<dbReference type="InterPro" id="IPR009078">
    <property type="entry name" value="Ferritin-like_SF"/>
</dbReference>